<proteinExistence type="predicted"/>
<feature type="compositionally biased region" description="Polar residues" evidence="1">
    <location>
        <begin position="93"/>
        <end position="108"/>
    </location>
</feature>
<accession>A0AAD8DS99</accession>
<protein>
    <submittedName>
        <fullName evidence="2">Uncharacterized protein</fullName>
    </submittedName>
</protein>
<comment type="caution">
    <text evidence="2">The sequence shown here is derived from an EMBL/GenBank/DDBJ whole genome shotgun (WGS) entry which is preliminary data.</text>
</comment>
<evidence type="ECO:0000313" key="3">
    <source>
        <dbReference type="Proteomes" id="UP001231518"/>
    </source>
</evidence>
<organism evidence="2 3">
    <name type="scientific">Mythimna separata</name>
    <name type="common">Oriental armyworm</name>
    <name type="synonym">Pseudaletia separata</name>
    <dbReference type="NCBI Taxonomy" id="271217"/>
    <lineage>
        <taxon>Eukaryota</taxon>
        <taxon>Metazoa</taxon>
        <taxon>Ecdysozoa</taxon>
        <taxon>Arthropoda</taxon>
        <taxon>Hexapoda</taxon>
        <taxon>Insecta</taxon>
        <taxon>Pterygota</taxon>
        <taxon>Neoptera</taxon>
        <taxon>Endopterygota</taxon>
        <taxon>Lepidoptera</taxon>
        <taxon>Glossata</taxon>
        <taxon>Ditrysia</taxon>
        <taxon>Noctuoidea</taxon>
        <taxon>Noctuidae</taxon>
        <taxon>Noctuinae</taxon>
        <taxon>Hadenini</taxon>
        <taxon>Mythimna</taxon>
    </lineage>
</organism>
<dbReference type="AlphaFoldDB" id="A0AAD8DS99"/>
<reference evidence="2" key="1">
    <citation type="submission" date="2023-03" db="EMBL/GenBank/DDBJ databases">
        <title>Chromosome-level genomes of two armyworms, Mythimna separata and Mythimna loreyi, provide insights into the biosynthesis and reception of sex pheromones.</title>
        <authorList>
            <person name="Zhao H."/>
        </authorList>
    </citation>
    <scope>NUCLEOTIDE SEQUENCE</scope>
    <source>
        <strain evidence="2">BeijingLab</strain>
        <tissue evidence="2">Pupa</tissue>
    </source>
</reference>
<feature type="region of interest" description="Disordered" evidence="1">
    <location>
        <begin position="1"/>
        <end position="175"/>
    </location>
</feature>
<feature type="compositionally biased region" description="Polar residues" evidence="1">
    <location>
        <begin position="1"/>
        <end position="17"/>
    </location>
</feature>
<feature type="compositionally biased region" description="Low complexity" evidence="1">
    <location>
        <begin position="37"/>
        <end position="76"/>
    </location>
</feature>
<gene>
    <name evidence="2" type="ORF">PYW07_005650</name>
</gene>
<sequence>MSTPSKRPASQASSDAPTPSRRTRSSQQLVVPETPQRSSGTTSNNGTPGTPQGTPQTPGTPRRTPRTPRGAPGTSPARALASSPLGTDIDMSSPLNYGTPSSLSTPRSNLRGVMTPARQRADLKSNQHGRSVPAPSAATHPPEGWTTPAPRWHRASHSWSCGARTWPSPSAATSS</sequence>
<dbReference type="EMBL" id="JARGEI010000016">
    <property type="protein sequence ID" value="KAJ8717720.1"/>
    <property type="molecule type" value="Genomic_DNA"/>
</dbReference>
<evidence type="ECO:0000256" key="1">
    <source>
        <dbReference type="SAM" id="MobiDB-lite"/>
    </source>
</evidence>
<name>A0AAD8DS99_MYTSE</name>
<evidence type="ECO:0000313" key="2">
    <source>
        <dbReference type="EMBL" id="KAJ8717720.1"/>
    </source>
</evidence>
<keyword evidence="3" id="KW-1185">Reference proteome</keyword>
<dbReference type="Proteomes" id="UP001231518">
    <property type="component" value="Chromosome 18"/>
</dbReference>